<dbReference type="EMBL" id="FNEB01000018">
    <property type="protein sequence ID" value="SDJ37611.1"/>
    <property type="molecule type" value="Genomic_DNA"/>
</dbReference>
<proteinExistence type="predicted"/>
<dbReference type="NCBIfam" id="TIGR01764">
    <property type="entry name" value="excise"/>
    <property type="match status" value="1"/>
</dbReference>
<dbReference type="RefSeq" id="WP_090030621.1">
    <property type="nucleotide sequence ID" value="NZ_FNEB01000018.1"/>
</dbReference>
<organism evidence="2 3">
    <name type="scientific">Lutimaribacter saemankumensis</name>
    <dbReference type="NCBI Taxonomy" id="490829"/>
    <lineage>
        <taxon>Bacteria</taxon>
        <taxon>Pseudomonadati</taxon>
        <taxon>Pseudomonadota</taxon>
        <taxon>Alphaproteobacteria</taxon>
        <taxon>Rhodobacterales</taxon>
        <taxon>Roseobacteraceae</taxon>
        <taxon>Lutimaribacter</taxon>
    </lineage>
</organism>
<reference evidence="2 3" key="1">
    <citation type="submission" date="2016-10" db="EMBL/GenBank/DDBJ databases">
        <authorList>
            <person name="de Groot N.N."/>
        </authorList>
    </citation>
    <scope>NUCLEOTIDE SEQUENCE [LARGE SCALE GENOMIC DNA]</scope>
    <source>
        <strain evidence="2 3">DSM 28010</strain>
    </source>
</reference>
<gene>
    <name evidence="2" type="ORF">SAMN05421850_1184</name>
</gene>
<sequence>MHELPFSKSASYISVKECAVFLGMNTKTIRRWITSGKLPATKPGHDWRIAKSDLKALLAARGNGTLDHVP</sequence>
<dbReference type="SUPFAM" id="SSF46955">
    <property type="entry name" value="Putative DNA-binding domain"/>
    <property type="match status" value="1"/>
</dbReference>
<name>A0A1G8T858_9RHOB</name>
<protein>
    <submittedName>
        <fullName evidence="2">DNA binding domain-containing protein, excisionase family</fullName>
    </submittedName>
</protein>
<dbReference type="OrthoDB" id="5459819at2"/>
<dbReference type="Gene3D" id="1.10.1660.10">
    <property type="match status" value="1"/>
</dbReference>
<dbReference type="GO" id="GO:0003677">
    <property type="term" value="F:DNA binding"/>
    <property type="evidence" value="ECO:0007669"/>
    <property type="project" value="InterPro"/>
</dbReference>
<keyword evidence="3" id="KW-1185">Reference proteome</keyword>
<evidence type="ECO:0000313" key="3">
    <source>
        <dbReference type="Proteomes" id="UP000199340"/>
    </source>
</evidence>
<evidence type="ECO:0000313" key="2">
    <source>
        <dbReference type="EMBL" id="SDJ37611.1"/>
    </source>
</evidence>
<dbReference type="InterPro" id="IPR009061">
    <property type="entry name" value="DNA-bd_dom_put_sf"/>
</dbReference>
<dbReference type="AlphaFoldDB" id="A0A1G8T858"/>
<accession>A0A1G8T858</accession>
<dbReference type="InterPro" id="IPR010093">
    <property type="entry name" value="SinI_DNA-bd"/>
</dbReference>
<dbReference type="InterPro" id="IPR041657">
    <property type="entry name" value="HTH_17"/>
</dbReference>
<evidence type="ECO:0000259" key="1">
    <source>
        <dbReference type="Pfam" id="PF12728"/>
    </source>
</evidence>
<feature type="domain" description="Helix-turn-helix" evidence="1">
    <location>
        <begin position="12"/>
        <end position="61"/>
    </location>
</feature>
<dbReference type="STRING" id="490829.SAMN05421850_1184"/>
<dbReference type="Proteomes" id="UP000199340">
    <property type="component" value="Unassembled WGS sequence"/>
</dbReference>
<dbReference type="Pfam" id="PF12728">
    <property type="entry name" value="HTH_17"/>
    <property type="match status" value="1"/>
</dbReference>